<evidence type="ECO:0000256" key="5">
    <source>
        <dbReference type="RuleBase" id="RU367124"/>
    </source>
</evidence>
<dbReference type="InterPro" id="IPR031825">
    <property type="entry name" value="RXLR"/>
</dbReference>
<comment type="similarity">
    <text evidence="2 5">Belongs to the RxLR effector family.</text>
</comment>
<proteinExistence type="inferred from homology"/>
<protein>
    <recommendedName>
        <fullName evidence="5">RxLR effector protein</fullName>
    </recommendedName>
</protein>
<keyword evidence="3 5" id="KW-0964">Secreted</keyword>
<comment type="subcellular location">
    <subcellularLocation>
        <location evidence="1 5">Secreted</location>
    </subcellularLocation>
</comment>
<feature type="signal peptide" evidence="5">
    <location>
        <begin position="1"/>
        <end position="23"/>
    </location>
</feature>
<evidence type="ECO:0000313" key="6">
    <source>
        <dbReference type="EMBL" id="POM72676.1"/>
    </source>
</evidence>
<name>A0A2P4Y4E7_9STRA</name>
<dbReference type="GO" id="GO:0005576">
    <property type="term" value="C:extracellular region"/>
    <property type="evidence" value="ECO:0007669"/>
    <property type="project" value="UniProtKB-SubCell"/>
</dbReference>
<sequence length="133" mass="15040">MRFNYLLLVAATLFLATPDVAFAKQSTLTSVEAVTQANSIGVGKAKRFLRSHQRIEDEDSVEYTNEEERGASKLQSMDDKLAHWLSKGKTAGMVKQKLPFHGIYGNYADELVNKYSEMYKKEYSTFNGRPYTG</sequence>
<comment type="function">
    <text evidence="5">Effector that suppresses plant defense responses during pathogen infection.</text>
</comment>
<reference evidence="6 7" key="1">
    <citation type="journal article" date="2017" name="Genome Biol. Evol.">
        <title>Phytophthora megakarya and P. palmivora, closely related causal agents of cacao black pod rot, underwent increases in genome sizes and gene numbers by different mechanisms.</title>
        <authorList>
            <person name="Ali S.S."/>
            <person name="Shao J."/>
            <person name="Lary D.J."/>
            <person name="Kronmiller B."/>
            <person name="Shen D."/>
            <person name="Strem M.D."/>
            <person name="Amoako-Attah I."/>
            <person name="Akrofi A.Y."/>
            <person name="Begoude B.A."/>
            <person name="Ten Hoopen G.M."/>
            <person name="Coulibaly K."/>
            <person name="Kebe B.I."/>
            <person name="Melnick R.L."/>
            <person name="Guiltinan M.J."/>
            <person name="Tyler B.M."/>
            <person name="Meinhardt L.W."/>
            <person name="Bailey B.A."/>
        </authorList>
    </citation>
    <scope>NUCLEOTIDE SEQUENCE [LARGE SCALE GENOMIC DNA]</scope>
    <source>
        <strain evidence="7">sbr112.9</strain>
    </source>
</reference>
<evidence type="ECO:0000313" key="7">
    <source>
        <dbReference type="Proteomes" id="UP000237271"/>
    </source>
</evidence>
<accession>A0A2P4Y4E7</accession>
<evidence type="ECO:0000256" key="3">
    <source>
        <dbReference type="ARBA" id="ARBA00022525"/>
    </source>
</evidence>
<evidence type="ECO:0000256" key="4">
    <source>
        <dbReference type="ARBA" id="ARBA00022729"/>
    </source>
</evidence>
<dbReference type="OrthoDB" id="140995at2759"/>
<organism evidence="6 7">
    <name type="scientific">Phytophthora palmivora</name>
    <dbReference type="NCBI Taxonomy" id="4796"/>
    <lineage>
        <taxon>Eukaryota</taxon>
        <taxon>Sar</taxon>
        <taxon>Stramenopiles</taxon>
        <taxon>Oomycota</taxon>
        <taxon>Peronosporomycetes</taxon>
        <taxon>Peronosporales</taxon>
        <taxon>Peronosporaceae</taxon>
        <taxon>Phytophthora</taxon>
    </lineage>
</organism>
<evidence type="ECO:0000256" key="1">
    <source>
        <dbReference type="ARBA" id="ARBA00004613"/>
    </source>
</evidence>
<feature type="chain" id="PRO_5028523648" description="RxLR effector protein" evidence="5">
    <location>
        <begin position="24"/>
        <end position="133"/>
    </location>
</feature>
<keyword evidence="7" id="KW-1185">Reference proteome</keyword>
<gene>
    <name evidence="6" type="ORF">PHPALM_10573</name>
</gene>
<keyword evidence="4 5" id="KW-0732">Signal</keyword>
<dbReference type="AlphaFoldDB" id="A0A2P4Y4E7"/>
<dbReference type="EMBL" id="NCKW01005570">
    <property type="protein sequence ID" value="POM72676.1"/>
    <property type="molecule type" value="Genomic_DNA"/>
</dbReference>
<comment type="domain">
    <text evidence="5">The RxLR-dEER motif acts to carry the protein into the host cell cytoplasm through binding to cell surface phosphatidylinositol-3-phosphate.</text>
</comment>
<comment type="caution">
    <text evidence="6">The sequence shown here is derived from an EMBL/GenBank/DDBJ whole genome shotgun (WGS) entry which is preliminary data.</text>
</comment>
<evidence type="ECO:0000256" key="2">
    <source>
        <dbReference type="ARBA" id="ARBA00010400"/>
    </source>
</evidence>
<dbReference type="Proteomes" id="UP000237271">
    <property type="component" value="Unassembled WGS sequence"/>
</dbReference>
<dbReference type="Pfam" id="PF16810">
    <property type="entry name" value="RXLR"/>
    <property type="match status" value="1"/>
</dbReference>